<dbReference type="Proteomes" id="UP000677228">
    <property type="component" value="Unassembled WGS sequence"/>
</dbReference>
<evidence type="ECO:0000256" key="2">
    <source>
        <dbReference type="ARBA" id="ARBA00022475"/>
    </source>
</evidence>
<dbReference type="InterPro" id="IPR036526">
    <property type="entry name" value="C-N_Hydrolase_sf"/>
</dbReference>
<feature type="transmembrane region" description="Helical" evidence="8">
    <location>
        <begin position="15"/>
        <end position="43"/>
    </location>
</feature>
<evidence type="ECO:0000313" key="13">
    <source>
        <dbReference type="EMBL" id="CAF3825916.1"/>
    </source>
</evidence>
<comment type="caution">
    <text evidence="11">The sequence shown here is derived from an EMBL/GenBank/DDBJ whole genome shotgun (WGS) entry which is preliminary data.</text>
</comment>
<keyword evidence="6 8" id="KW-0472">Membrane</keyword>
<dbReference type="EMBL" id="CAJNOK010000191">
    <property type="protein sequence ID" value="CAF0735853.1"/>
    <property type="molecule type" value="Genomic_DNA"/>
</dbReference>
<organism evidence="11 14">
    <name type="scientific">Didymodactylos carnosus</name>
    <dbReference type="NCBI Taxonomy" id="1234261"/>
    <lineage>
        <taxon>Eukaryota</taxon>
        <taxon>Metazoa</taxon>
        <taxon>Spiralia</taxon>
        <taxon>Gnathifera</taxon>
        <taxon>Rotifera</taxon>
        <taxon>Eurotatoria</taxon>
        <taxon>Bdelloidea</taxon>
        <taxon>Philodinida</taxon>
        <taxon>Philodinidae</taxon>
        <taxon>Didymodactylos</taxon>
    </lineage>
</organism>
<dbReference type="Proteomes" id="UP000681722">
    <property type="component" value="Unassembled WGS sequence"/>
</dbReference>
<dbReference type="GO" id="GO:0005886">
    <property type="term" value="C:plasma membrane"/>
    <property type="evidence" value="ECO:0007669"/>
    <property type="project" value="UniProtKB-SubCell"/>
</dbReference>
<dbReference type="Proteomes" id="UP000682733">
    <property type="component" value="Unassembled WGS sequence"/>
</dbReference>
<dbReference type="NCBIfam" id="TIGR00546">
    <property type="entry name" value="lnt"/>
    <property type="match status" value="1"/>
</dbReference>
<reference evidence="11" key="1">
    <citation type="submission" date="2021-02" db="EMBL/GenBank/DDBJ databases">
        <authorList>
            <person name="Nowell W R."/>
        </authorList>
    </citation>
    <scope>NUCLEOTIDE SEQUENCE</scope>
</reference>
<dbReference type="Gene3D" id="3.60.110.10">
    <property type="entry name" value="Carbon-nitrogen hydrolase"/>
    <property type="match status" value="1"/>
</dbReference>
<dbReference type="InterPro" id="IPR004563">
    <property type="entry name" value="Apolipo_AcylTrfase"/>
</dbReference>
<evidence type="ECO:0000313" key="10">
    <source>
        <dbReference type="EMBL" id="CAF0735853.1"/>
    </source>
</evidence>
<keyword evidence="14" id="KW-1185">Reference proteome</keyword>
<gene>
    <name evidence="11" type="ORF">GPM918_LOCUS16582</name>
    <name evidence="10" type="ORF">OVA965_LOCUS1134</name>
    <name evidence="13" type="ORF">SRO942_LOCUS16582</name>
    <name evidence="12" type="ORF">TMI583_LOCUS1135</name>
</gene>
<evidence type="ECO:0000256" key="6">
    <source>
        <dbReference type="ARBA" id="ARBA00023136"/>
    </source>
</evidence>
<dbReference type="EMBL" id="CAJOBC010004391">
    <property type="protein sequence ID" value="CAF3825916.1"/>
    <property type="molecule type" value="Genomic_DNA"/>
</dbReference>
<dbReference type="PANTHER" id="PTHR38686">
    <property type="entry name" value="APOLIPOPROTEIN N-ACYLTRANSFERASE"/>
    <property type="match status" value="1"/>
</dbReference>
<evidence type="ECO:0000313" key="11">
    <source>
        <dbReference type="EMBL" id="CAF1057024.1"/>
    </source>
</evidence>
<evidence type="ECO:0000313" key="12">
    <source>
        <dbReference type="EMBL" id="CAF3512558.1"/>
    </source>
</evidence>
<keyword evidence="2" id="KW-1003">Cell membrane</keyword>
<evidence type="ECO:0000256" key="7">
    <source>
        <dbReference type="ARBA" id="ARBA00023315"/>
    </source>
</evidence>
<dbReference type="Proteomes" id="UP000663829">
    <property type="component" value="Unassembled WGS sequence"/>
</dbReference>
<protein>
    <recommendedName>
        <fullName evidence="9">CN hydrolase domain-containing protein</fullName>
    </recommendedName>
</protein>
<name>A0A814KWV0_9BILA</name>
<dbReference type="EMBL" id="CAJOBA010000191">
    <property type="protein sequence ID" value="CAF3512558.1"/>
    <property type="molecule type" value="Genomic_DNA"/>
</dbReference>
<dbReference type="OrthoDB" id="2626014at2759"/>
<dbReference type="PANTHER" id="PTHR38686:SF1">
    <property type="entry name" value="APOLIPOPROTEIN N-ACYLTRANSFERASE"/>
    <property type="match status" value="1"/>
</dbReference>
<evidence type="ECO:0000256" key="5">
    <source>
        <dbReference type="ARBA" id="ARBA00022989"/>
    </source>
</evidence>
<keyword evidence="5 8" id="KW-1133">Transmembrane helix</keyword>
<dbReference type="AlphaFoldDB" id="A0A814KWV0"/>
<evidence type="ECO:0000256" key="4">
    <source>
        <dbReference type="ARBA" id="ARBA00022692"/>
    </source>
</evidence>
<evidence type="ECO:0000313" key="14">
    <source>
        <dbReference type="Proteomes" id="UP000663829"/>
    </source>
</evidence>
<comment type="subcellular location">
    <subcellularLocation>
        <location evidence="1">Cell membrane</location>
        <topology evidence="1">Multi-pass membrane protein</topology>
    </subcellularLocation>
</comment>
<keyword evidence="4 8" id="KW-0812">Transmembrane</keyword>
<proteinExistence type="predicted"/>
<dbReference type="SUPFAM" id="SSF56317">
    <property type="entry name" value="Carbon-nitrogen hydrolase"/>
    <property type="match status" value="1"/>
</dbReference>
<evidence type="ECO:0000256" key="3">
    <source>
        <dbReference type="ARBA" id="ARBA00022679"/>
    </source>
</evidence>
<keyword evidence="7" id="KW-0012">Acyltransferase</keyword>
<dbReference type="EMBL" id="CAJNOQ010004391">
    <property type="protein sequence ID" value="CAF1057024.1"/>
    <property type="molecule type" value="Genomic_DNA"/>
</dbReference>
<dbReference type="PROSITE" id="PS50263">
    <property type="entry name" value="CN_HYDROLASE"/>
    <property type="match status" value="1"/>
</dbReference>
<evidence type="ECO:0000256" key="1">
    <source>
        <dbReference type="ARBA" id="ARBA00004651"/>
    </source>
</evidence>
<dbReference type="InterPro" id="IPR003010">
    <property type="entry name" value="C-N_Hydrolase"/>
</dbReference>
<accession>A0A814KWV0</accession>
<dbReference type="Pfam" id="PF00795">
    <property type="entry name" value="CN_hydrolase"/>
    <property type="match status" value="1"/>
</dbReference>
<dbReference type="GO" id="GO:0016410">
    <property type="term" value="F:N-acyltransferase activity"/>
    <property type="evidence" value="ECO:0007669"/>
    <property type="project" value="InterPro"/>
</dbReference>
<keyword evidence="3" id="KW-0808">Transferase</keyword>
<evidence type="ECO:0000259" key="9">
    <source>
        <dbReference type="PROSITE" id="PS50263"/>
    </source>
</evidence>
<sequence>MYWISIGVSVYIEEFWWAIPFALFGLPIILAFFIGATCDFAFLAKKYNYYQFIFCISWIRLVQPSIPQSAKWDIEEFWRNLDLHINLSEKPGEVDLIIWSEAALVVPYVYEPVKIKILNMLQNKDAILITGGVTENGKVNQEGEIYTSLYALTPEGEQLFEYHKSHLVPFGEYMPLKKLLPLKKLTPGIMDYTPGDGGLVKVDRHNLTIKPLICYESIFPNFVRTTNEALDLIINVTNDAWYEQLITVYPP</sequence>
<dbReference type="GO" id="GO:0042158">
    <property type="term" value="P:lipoprotein biosynthetic process"/>
    <property type="evidence" value="ECO:0007669"/>
    <property type="project" value="InterPro"/>
</dbReference>
<evidence type="ECO:0000256" key="8">
    <source>
        <dbReference type="SAM" id="Phobius"/>
    </source>
</evidence>
<feature type="domain" description="CN hydrolase" evidence="9">
    <location>
        <begin position="62"/>
        <end position="251"/>
    </location>
</feature>